<dbReference type="AlphaFoldDB" id="A0A368QNX6"/>
<dbReference type="EMBL" id="CM003530">
    <property type="protein sequence ID" value="RCV19582.1"/>
    <property type="molecule type" value="Genomic_DNA"/>
</dbReference>
<evidence type="ECO:0000313" key="1">
    <source>
        <dbReference type="EMBL" id="RCV19582.1"/>
    </source>
</evidence>
<proteinExistence type="predicted"/>
<organism evidence="1">
    <name type="scientific">Setaria italica</name>
    <name type="common">Foxtail millet</name>
    <name type="synonym">Panicum italicum</name>
    <dbReference type="NCBI Taxonomy" id="4555"/>
    <lineage>
        <taxon>Eukaryota</taxon>
        <taxon>Viridiplantae</taxon>
        <taxon>Streptophyta</taxon>
        <taxon>Embryophyta</taxon>
        <taxon>Tracheophyta</taxon>
        <taxon>Spermatophyta</taxon>
        <taxon>Magnoliopsida</taxon>
        <taxon>Liliopsida</taxon>
        <taxon>Poales</taxon>
        <taxon>Poaceae</taxon>
        <taxon>PACMAD clade</taxon>
        <taxon>Panicoideae</taxon>
        <taxon>Panicodae</taxon>
        <taxon>Paniceae</taxon>
        <taxon>Cenchrinae</taxon>
        <taxon>Setaria</taxon>
    </lineage>
</organism>
<name>A0A368QNX6_SETIT</name>
<accession>A0A368QNX6</accession>
<reference evidence="1" key="1">
    <citation type="journal article" date="2012" name="Nat. Biotechnol.">
        <title>Reference genome sequence of the model plant Setaria.</title>
        <authorList>
            <person name="Bennetzen J.L."/>
            <person name="Schmutz J."/>
            <person name="Wang H."/>
            <person name="Percifield R."/>
            <person name="Hawkins J."/>
            <person name="Pontaroli A.C."/>
            <person name="Estep M."/>
            <person name="Feng L."/>
            <person name="Vaughn J.N."/>
            <person name="Grimwood J."/>
            <person name="Jenkins J."/>
            <person name="Barry K."/>
            <person name="Lindquist E."/>
            <person name="Hellsten U."/>
            <person name="Deshpande S."/>
            <person name="Wang X."/>
            <person name="Wu X."/>
            <person name="Mitros T."/>
            <person name="Triplett J."/>
            <person name="Yang X."/>
            <person name="Ye C.Y."/>
            <person name="Mauro-Herrera M."/>
            <person name="Wang L."/>
            <person name="Li P."/>
            <person name="Sharma M."/>
            <person name="Sharma R."/>
            <person name="Ronald P.C."/>
            <person name="Panaud O."/>
            <person name="Kellogg E.A."/>
            <person name="Brutnell T.P."/>
            <person name="Doust A.N."/>
            <person name="Tuskan G.A."/>
            <person name="Rokhsar D."/>
            <person name="Devos K.M."/>
        </authorList>
    </citation>
    <scope>NUCLEOTIDE SEQUENCE [LARGE SCALE GENOMIC DNA]</scope>
    <source>
        <strain evidence="1">Yugu1</strain>
    </source>
</reference>
<gene>
    <name evidence="1" type="ORF">SETIT_3G397300v2</name>
</gene>
<reference evidence="1" key="2">
    <citation type="submission" date="2015-07" db="EMBL/GenBank/DDBJ databases">
        <authorList>
            <person name="Noorani M."/>
        </authorList>
    </citation>
    <scope>NUCLEOTIDE SEQUENCE</scope>
    <source>
        <strain evidence="1">Yugu1</strain>
    </source>
</reference>
<protein>
    <submittedName>
        <fullName evidence="1">Uncharacterized protein</fullName>
    </submittedName>
</protein>
<sequence>MLSDGLFSRVLVTRRSMQIAVLSSGRRSQRRGSPGQTRHRIHAIAAGAVYTTGRLLAGCGPRGSHRIVDQGRSKTRLKEIFGNLCCCA</sequence>